<dbReference type="eggNOG" id="COG1413">
    <property type="taxonomic scope" value="Bacteria"/>
</dbReference>
<evidence type="ECO:0008006" key="3">
    <source>
        <dbReference type="Google" id="ProtNLM"/>
    </source>
</evidence>
<sequence length="233" mass="26275">MEDSAPGLRRLKKIVLEKLQADDFVASLGELLQLQLKQVTNSLFAFLMHSDERVRWRAITAMGAVIAQLAETDREFCRVIMRRLMWSLNDESGGIGWGAPETMAEIMAQHDGLAGEYNRVFVSYLNPSGNFLEYEALQRGLLWGTVRLSLVRPDTILEAGNHLCLYMESNDPIIKGCAAWAAGLLRARECVHALRLLAEDPSEFRVYLDDRFFTHSVGERARRSLSLLSTSQT</sequence>
<dbReference type="AlphaFoldDB" id="I4CBI0"/>
<dbReference type="NCBIfam" id="NF045662">
    <property type="entry name" value="DVU0298_fam"/>
    <property type="match status" value="1"/>
</dbReference>
<gene>
    <name evidence="1" type="ordered locus">Desti_4287</name>
</gene>
<dbReference type="InterPro" id="IPR011989">
    <property type="entry name" value="ARM-like"/>
</dbReference>
<dbReference type="InterPro" id="IPR054701">
    <property type="entry name" value="DVU0298-like"/>
</dbReference>
<dbReference type="SUPFAM" id="SSF48371">
    <property type="entry name" value="ARM repeat"/>
    <property type="match status" value="1"/>
</dbReference>
<name>I4CBI0_DESTA</name>
<dbReference type="PATRIC" id="fig|706587.4.peg.4864"/>
<dbReference type="EMBL" id="CP003360">
    <property type="protein sequence ID" value="AFM26921.1"/>
    <property type="molecule type" value="Genomic_DNA"/>
</dbReference>
<dbReference type="Proteomes" id="UP000006055">
    <property type="component" value="Chromosome"/>
</dbReference>
<dbReference type="InterPro" id="IPR016024">
    <property type="entry name" value="ARM-type_fold"/>
</dbReference>
<accession>I4CBI0</accession>
<proteinExistence type="predicted"/>
<reference evidence="2" key="1">
    <citation type="submission" date="2012-06" db="EMBL/GenBank/DDBJ databases">
        <title>Complete sequence of chromosome of Desulfomonile tiedjei DSM 6799.</title>
        <authorList>
            <person name="Lucas S."/>
            <person name="Copeland A."/>
            <person name="Lapidus A."/>
            <person name="Glavina del Rio T."/>
            <person name="Dalin E."/>
            <person name="Tice H."/>
            <person name="Bruce D."/>
            <person name="Goodwin L."/>
            <person name="Pitluck S."/>
            <person name="Peters L."/>
            <person name="Ovchinnikova G."/>
            <person name="Zeytun A."/>
            <person name="Lu M."/>
            <person name="Kyrpides N."/>
            <person name="Mavromatis K."/>
            <person name="Ivanova N."/>
            <person name="Brettin T."/>
            <person name="Detter J.C."/>
            <person name="Han C."/>
            <person name="Larimer F."/>
            <person name="Land M."/>
            <person name="Hauser L."/>
            <person name="Markowitz V."/>
            <person name="Cheng J.-F."/>
            <person name="Hugenholtz P."/>
            <person name="Woyke T."/>
            <person name="Wu D."/>
            <person name="Spring S."/>
            <person name="Schroeder M."/>
            <person name="Brambilla E."/>
            <person name="Klenk H.-P."/>
            <person name="Eisen J.A."/>
        </authorList>
    </citation>
    <scope>NUCLEOTIDE SEQUENCE [LARGE SCALE GENOMIC DNA]</scope>
    <source>
        <strain evidence="2">ATCC 49306 / DSM 6799 / DCB-1</strain>
    </source>
</reference>
<evidence type="ECO:0000313" key="1">
    <source>
        <dbReference type="EMBL" id="AFM26921.1"/>
    </source>
</evidence>
<dbReference type="Gene3D" id="1.25.10.10">
    <property type="entry name" value="Leucine-rich Repeat Variant"/>
    <property type="match status" value="1"/>
</dbReference>
<dbReference type="OrthoDB" id="5430983at2"/>
<dbReference type="HOGENOM" id="CLU_094508_0_0_7"/>
<dbReference type="KEGG" id="dti:Desti_4287"/>
<dbReference type="RefSeq" id="WP_014812041.1">
    <property type="nucleotide sequence ID" value="NC_018025.1"/>
</dbReference>
<protein>
    <recommendedName>
        <fullName evidence="3">HEAT repeat domain-containing protein</fullName>
    </recommendedName>
</protein>
<keyword evidence="2" id="KW-1185">Reference proteome</keyword>
<organism evidence="1 2">
    <name type="scientific">Desulfomonile tiedjei (strain ATCC 49306 / DSM 6799 / DCB-1)</name>
    <dbReference type="NCBI Taxonomy" id="706587"/>
    <lineage>
        <taxon>Bacteria</taxon>
        <taxon>Pseudomonadati</taxon>
        <taxon>Thermodesulfobacteriota</taxon>
        <taxon>Desulfomonilia</taxon>
        <taxon>Desulfomonilales</taxon>
        <taxon>Desulfomonilaceae</taxon>
        <taxon>Desulfomonile</taxon>
    </lineage>
</organism>
<evidence type="ECO:0000313" key="2">
    <source>
        <dbReference type="Proteomes" id="UP000006055"/>
    </source>
</evidence>
<dbReference type="STRING" id="706587.Desti_4287"/>